<feature type="compositionally biased region" description="Polar residues" evidence="1">
    <location>
        <begin position="115"/>
        <end position="126"/>
    </location>
</feature>
<feature type="region of interest" description="Disordered" evidence="1">
    <location>
        <begin position="102"/>
        <end position="126"/>
    </location>
</feature>
<dbReference type="AlphaFoldDB" id="A0A518DPE4"/>
<reference evidence="2 3" key="1">
    <citation type="submission" date="2019-02" db="EMBL/GenBank/DDBJ databases">
        <title>Deep-cultivation of Planctomycetes and their phenomic and genomic characterization uncovers novel biology.</title>
        <authorList>
            <person name="Wiegand S."/>
            <person name="Jogler M."/>
            <person name="Boedeker C."/>
            <person name="Pinto D."/>
            <person name="Vollmers J."/>
            <person name="Rivas-Marin E."/>
            <person name="Kohn T."/>
            <person name="Peeters S.H."/>
            <person name="Heuer A."/>
            <person name="Rast P."/>
            <person name="Oberbeckmann S."/>
            <person name="Bunk B."/>
            <person name="Jeske O."/>
            <person name="Meyerdierks A."/>
            <person name="Storesund J.E."/>
            <person name="Kallscheuer N."/>
            <person name="Luecker S."/>
            <person name="Lage O.M."/>
            <person name="Pohl T."/>
            <person name="Merkel B.J."/>
            <person name="Hornburger P."/>
            <person name="Mueller R.-W."/>
            <person name="Bruemmer F."/>
            <person name="Labrenz M."/>
            <person name="Spormann A.M."/>
            <person name="Op den Camp H."/>
            <person name="Overmann J."/>
            <person name="Amann R."/>
            <person name="Jetten M.S.M."/>
            <person name="Mascher T."/>
            <person name="Medema M.H."/>
            <person name="Devos D.P."/>
            <person name="Kaster A.-K."/>
            <person name="Ovreas L."/>
            <person name="Rohde M."/>
            <person name="Galperin M.Y."/>
            <person name="Jogler C."/>
        </authorList>
    </citation>
    <scope>NUCLEOTIDE SEQUENCE [LARGE SCALE GENOMIC DNA]</scope>
    <source>
        <strain evidence="2 3">Pla85_3_4</strain>
    </source>
</reference>
<protein>
    <submittedName>
        <fullName evidence="2">Uncharacterized protein</fullName>
    </submittedName>
</protein>
<keyword evidence="3" id="KW-1185">Reference proteome</keyword>
<dbReference type="KEGG" id="lcre:Pla8534_14980"/>
<evidence type="ECO:0000256" key="1">
    <source>
        <dbReference type="SAM" id="MobiDB-lite"/>
    </source>
</evidence>
<gene>
    <name evidence="2" type="ORF">Pla8534_14980</name>
</gene>
<evidence type="ECO:0000313" key="2">
    <source>
        <dbReference type="EMBL" id="QDU93717.1"/>
    </source>
</evidence>
<organism evidence="2 3">
    <name type="scientific">Lignipirellula cremea</name>
    <dbReference type="NCBI Taxonomy" id="2528010"/>
    <lineage>
        <taxon>Bacteria</taxon>
        <taxon>Pseudomonadati</taxon>
        <taxon>Planctomycetota</taxon>
        <taxon>Planctomycetia</taxon>
        <taxon>Pirellulales</taxon>
        <taxon>Pirellulaceae</taxon>
        <taxon>Lignipirellula</taxon>
    </lineage>
</organism>
<dbReference type="EMBL" id="CP036433">
    <property type="protein sequence ID" value="QDU93717.1"/>
    <property type="molecule type" value="Genomic_DNA"/>
</dbReference>
<evidence type="ECO:0000313" key="3">
    <source>
        <dbReference type="Proteomes" id="UP000317648"/>
    </source>
</evidence>
<proteinExistence type="predicted"/>
<name>A0A518DPE4_9BACT</name>
<accession>A0A518DPE4</accession>
<dbReference type="Proteomes" id="UP000317648">
    <property type="component" value="Chromosome"/>
</dbReference>
<sequence>MSFNTDAFFQGFTTYLRNQRSDTVRYACVAASPEHWFQVEAISWLHSNRTAVGIDGGEPSTPDWDVLFEKRKVDIWLQQVAGADEQRGEVVTNFRALPKLRMAGKGDRHDDSETEASGSSRQAAVR</sequence>